<sequence>MAENNDFTTPQEIYLRLAAVYKQKLTGFNDRDIIRWCAEVVTEFIRDPVRLYLYKGDPEKTDDLDKLDIIDLKTLLPINIHRLLDVFDEYYARIKYYKDGVYLHFDSDCTLTKCYINYYGIPCDPKTGYPYIRKGYEQACYNFCVMKMYEEDYANQKVSAEFYHNWESRFGVSLSAISSGFRDISRNDLEEINKIMCNMVVHPGWIPLYNLD</sequence>
<proteinExistence type="predicted"/>
<dbReference type="Proteomes" id="UP000176939">
    <property type="component" value="Unassembled WGS sequence"/>
</dbReference>
<dbReference type="EMBL" id="MGFQ01000035">
    <property type="protein sequence ID" value="OGM08886.1"/>
    <property type="molecule type" value="Genomic_DNA"/>
</dbReference>
<gene>
    <name evidence="1" type="ORF">A2Z67_02655</name>
</gene>
<evidence type="ECO:0000313" key="2">
    <source>
        <dbReference type="Proteomes" id="UP000176939"/>
    </source>
</evidence>
<dbReference type="AlphaFoldDB" id="A0A1F7X1D2"/>
<reference evidence="1 2" key="1">
    <citation type="journal article" date="2016" name="Nat. Commun.">
        <title>Thousands of microbial genomes shed light on interconnected biogeochemical processes in an aquifer system.</title>
        <authorList>
            <person name="Anantharaman K."/>
            <person name="Brown C.T."/>
            <person name="Hug L.A."/>
            <person name="Sharon I."/>
            <person name="Castelle C.J."/>
            <person name="Probst A.J."/>
            <person name="Thomas B.C."/>
            <person name="Singh A."/>
            <person name="Wilkins M.J."/>
            <person name="Karaoz U."/>
            <person name="Brodie E.L."/>
            <person name="Williams K.H."/>
            <person name="Hubbard S.S."/>
            <person name="Banfield J.F."/>
        </authorList>
    </citation>
    <scope>NUCLEOTIDE SEQUENCE [LARGE SCALE GENOMIC DNA]</scope>
</reference>
<evidence type="ECO:0000313" key="1">
    <source>
        <dbReference type="EMBL" id="OGM08886.1"/>
    </source>
</evidence>
<organism evidence="1 2">
    <name type="scientific">Candidatus Woesebacteria bacterium RBG_13_36_22</name>
    <dbReference type="NCBI Taxonomy" id="1802478"/>
    <lineage>
        <taxon>Bacteria</taxon>
        <taxon>Candidatus Woeseibacteriota</taxon>
    </lineage>
</organism>
<protein>
    <submittedName>
        <fullName evidence="1">Uncharacterized protein</fullName>
    </submittedName>
</protein>
<comment type="caution">
    <text evidence="1">The sequence shown here is derived from an EMBL/GenBank/DDBJ whole genome shotgun (WGS) entry which is preliminary data.</text>
</comment>
<accession>A0A1F7X1D2</accession>
<name>A0A1F7X1D2_9BACT</name>